<evidence type="ECO:0000313" key="3">
    <source>
        <dbReference type="EMBL" id="HHJ51984.1"/>
    </source>
</evidence>
<dbReference type="PANTHER" id="PTHR11060:SF0">
    <property type="entry name" value="PROTEIN MEMO1"/>
    <property type="match status" value="1"/>
</dbReference>
<reference evidence="3" key="1">
    <citation type="journal article" date="2020" name="mSystems">
        <title>Genome- and Community-Level Interaction Insights into Carbon Utilization and Element Cycling Functions of Hydrothermarchaeota in Hydrothermal Sediment.</title>
        <authorList>
            <person name="Zhou Z."/>
            <person name="Liu Y."/>
            <person name="Xu W."/>
            <person name="Pan J."/>
            <person name="Luo Z.H."/>
            <person name="Li M."/>
        </authorList>
    </citation>
    <scope>NUCLEOTIDE SEQUENCE [LARGE SCALE GENOMIC DNA]</scope>
    <source>
        <strain evidence="3">HyVt-527</strain>
    </source>
</reference>
<dbReference type="EMBL" id="DROD01000161">
    <property type="protein sequence ID" value="HHJ51984.1"/>
    <property type="molecule type" value="Genomic_DNA"/>
</dbReference>
<keyword evidence="2" id="KW-0732">Signal</keyword>
<dbReference type="Proteomes" id="UP000886124">
    <property type="component" value="Unassembled WGS sequence"/>
</dbReference>
<name>A0A7V5UEB2_CALAY</name>
<gene>
    <name evidence="3" type="primary">amrB</name>
    <name evidence="3" type="ORF">ENJ89_02210</name>
</gene>
<dbReference type="Gene3D" id="3.40.830.10">
    <property type="entry name" value="LigB-like"/>
    <property type="match status" value="1"/>
</dbReference>
<dbReference type="InterPro" id="IPR002737">
    <property type="entry name" value="MEMO1_fam"/>
</dbReference>
<feature type="chain" id="PRO_5030844950" evidence="2">
    <location>
        <begin position="26"/>
        <end position="369"/>
    </location>
</feature>
<dbReference type="CDD" id="cd07361">
    <property type="entry name" value="MEMO_like"/>
    <property type="match status" value="1"/>
</dbReference>
<evidence type="ECO:0000256" key="1">
    <source>
        <dbReference type="ARBA" id="ARBA00006315"/>
    </source>
</evidence>
<comment type="caution">
    <text evidence="3">The sequence shown here is derived from an EMBL/GenBank/DDBJ whole genome shotgun (WGS) entry which is preliminary data.</text>
</comment>
<comment type="similarity">
    <text evidence="1">Belongs to the MEMO1 family.</text>
</comment>
<dbReference type="NCBIfam" id="TIGR04336">
    <property type="entry name" value="AmmeMemoSam_B"/>
    <property type="match status" value="1"/>
</dbReference>
<dbReference type="Pfam" id="PF01875">
    <property type="entry name" value="Memo"/>
    <property type="match status" value="1"/>
</dbReference>
<proteinExistence type="inferred from homology"/>
<dbReference type="PANTHER" id="PTHR11060">
    <property type="entry name" value="PROTEIN MEMO1"/>
    <property type="match status" value="1"/>
</dbReference>
<feature type="signal peptide" evidence="2">
    <location>
        <begin position="1"/>
        <end position="25"/>
    </location>
</feature>
<sequence length="369" mass="41912">MKILKFSLLLAATIGFLFYCSPAGKEQPTRQGRRGLVDTVGFAHLAWQTDSVMARIRRLQGDLLDEAYLRTRLNEQQAWKVAISPHDDYTYVGYLYPAVLRNVKAPIVILFGVAHKARKLNLENRIIFDSYAKWRGPYGDIPVSPLREAIIARLPQDIFQINNRMQGMEHSVEAILPFLQYFNRKVQIVSILVPYMSYRRMDEIARPLAAAIHEATHALGLSWGKDFALVISTDAVHYGDRNWGDKNFAFYGADSGGYKRAVAHESEIINNCLIGALRAKKLERFTQYTVKSDDYKAYKWTWCGRYSVPFGLLTAFYLQQATGFELNGTLVGYATSIDHPHLPVDDLRMGVTAPADIHHWVGYVAIGYR</sequence>
<accession>A0A7V5UEB2</accession>
<organism evidence="3">
    <name type="scientific">Caldithrix abyssi</name>
    <dbReference type="NCBI Taxonomy" id="187145"/>
    <lineage>
        <taxon>Bacteria</taxon>
        <taxon>Pseudomonadati</taxon>
        <taxon>Calditrichota</taxon>
        <taxon>Calditrichia</taxon>
        <taxon>Calditrichales</taxon>
        <taxon>Calditrichaceae</taxon>
        <taxon>Caldithrix</taxon>
    </lineage>
</organism>
<protein>
    <submittedName>
        <fullName evidence="3">AmmeMemoRadiSam system protein B</fullName>
    </submittedName>
</protein>
<dbReference type="AlphaFoldDB" id="A0A7V5UEB2"/>
<evidence type="ECO:0000256" key="2">
    <source>
        <dbReference type="SAM" id="SignalP"/>
    </source>
</evidence>